<dbReference type="Gene3D" id="3.40.140.10">
    <property type="entry name" value="Cytidine Deaminase, domain 2"/>
    <property type="match status" value="1"/>
</dbReference>
<accession>A0ABD5PH24</accession>
<dbReference type="SUPFAM" id="SSF53927">
    <property type="entry name" value="Cytidine deaminase-like"/>
    <property type="match status" value="1"/>
</dbReference>
<dbReference type="CDD" id="cd01285">
    <property type="entry name" value="nucleoside_deaminase"/>
    <property type="match status" value="1"/>
</dbReference>
<reference evidence="2 3" key="1">
    <citation type="journal article" date="2019" name="Int. J. Syst. Evol. Microbiol.">
        <title>The Global Catalogue of Microorganisms (GCM) 10K type strain sequencing project: providing services to taxonomists for standard genome sequencing and annotation.</title>
        <authorList>
            <consortium name="The Broad Institute Genomics Platform"/>
            <consortium name="The Broad Institute Genome Sequencing Center for Infectious Disease"/>
            <person name="Wu L."/>
            <person name="Ma J."/>
        </authorList>
    </citation>
    <scope>NUCLEOTIDE SEQUENCE [LARGE SCALE GENOMIC DNA]</scope>
    <source>
        <strain evidence="2 3">CGMCC 1.12553</strain>
    </source>
</reference>
<feature type="domain" description="CMP/dCMP-type deaminase" evidence="1">
    <location>
        <begin position="4"/>
        <end position="116"/>
    </location>
</feature>
<organism evidence="2 3">
    <name type="scientific">Halobium salinum</name>
    <dbReference type="NCBI Taxonomy" id="1364940"/>
    <lineage>
        <taxon>Archaea</taxon>
        <taxon>Methanobacteriati</taxon>
        <taxon>Methanobacteriota</taxon>
        <taxon>Stenosarchaea group</taxon>
        <taxon>Halobacteria</taxon>
        <taxon>Halobacteriales</taxon>
        <taxon>Haloferacaceae</taxon>
        <taxon>Halobium</taxon>
    </lineage>
</organism>
<evidence type="ECO:0000313" key="2">
    <source>
        <dbReference type="EMBL" id="MFC4359997.1"/>
    </source>
</evidence>
<dbReference type="PANTHER" id="PTHR11079:SF179">
    <property type="entry name" value="TRNA(ADENINE(34)) DEAMINASE, CHLOROPLASTIC"/>
    <property type="match status" value="1"/>
</dbReference>
<evidence type="ECO:0000259" key="1">
    <source>
        <dbReference type="PROSITE" id="PS51747"/>
    </source>
</evidence>
<dbReference type="PROSITE" id="PS51747">
    <property type="entry name" value="CYT_DCMP_DEAMINASES_2"/>
    <property type="match status" value="1"/>
</dbReference>
<evidence type="ECO:0000313" key="3">
    <source>
        <dbReference type="Proteomes" id="UP001595921"/>
    </source>
</evidence>
<name>A0ABD5PH24_9EURY</name>
<dbReference type="RefSeq" id="WP_267623307.1">
    <property type="nucleotide sequence ID" value="NZ_JAODIW010000008.1"/>
</dbReference>
<dbReference type="GO" id="GO:0052717">
    <property type="term" value="F:tRNA-specific adenosine-34 deaminase activity"/>
    <property type="evidence" value="ECO:0007669"/>
    <property type="project" value="UniProtKB-EC"/>
</dbReference>
<sequence>MEDAATERHLRRCLDLAREAAAAGDEPFGSLLVRDGEVIREALNRVHTEDDIRAHPELELARWAARELDADARAETTMYTSTEPCPMCSGGMRLAGLGGVVYSVSHPALADLRGTEPHTRAATVLGDDRVEGPVLLDEGLAVHEAYW</sequence>
<proteinExistence type="predicted"/>
<dbReference type="InterPro" id="IPR002125">
    <property type="entry name" value="CMP_dCMP_dom"/>
</dbReference>
<comment type="caution">
    <text evidence="2">The sequence shown here is derived from an EMBL/GenBank/DDBJ whole genome shotgun (WGS) entry which is preliminary data.</text>
</comment>
<dbReference type="InterPro" id="IPR016193">
    <property type="entry name" value="Cytidine_deaminase-like"/>
</dbReference>
<dbReference type="Proteomes" id="UP001595921">
    <property type="component" value="Unassembled WGS sequence"/>
</dbReference>
<dbReference type="EMBL" id="JBHSDS010000010">
    <property type="protein sequence ID" value="MFC4359997.1"/>
    <property type="molecule type" value="Genomic_DNA"/>
</dbReference>
<keyword evidence="2" id="KW-0378">Hydrolase</keyword>
<gene>
    <name evidence="2" type="ORF">ACFO0N_18775</name>
</gene>
<protein>
    <submittedName>
        <fullName evidence="2">Nucleoside deaminase</fullName>
        <ecNumber evidence="2">3.5.4.33</ecNumber>
    </submittedName>
</protein>
<dbReference type="EC" id="3.5.4.33" evidence="2"/>
<keyword evidence="3" id="KW-1185">Reference proteome</keyword>
<dbReference type="Pfam" id="PF00383">
    <property type="entry name" value="dCMP_cyt_deam_1"/>
    <property type="match status" value="1"/>
</dbReference>
<dbReference type="PANTHER" id="PTHR11079">
    <property type="entry name" value="CYTOSINE DEAMINASE FAMILY MEMBER"/>
    <property type="match status" value="1"/>
</dbReference>
<dbReference type="AlphaFoldDB" id="A0ABD5PH24"/>